<dbReference type="EMBL" id="BART01029646">
    <property type="protein sequence ID" value="GAH09182.1"/>
    <property type="molecule type" value="Genomic_DNA"/>
</dbReference>
<feature type="non-terminal residue" evidence="3">
    <location>
        <position position="75"/>
    </location>
</feature>
<feature type="transmembrane region" description="Helical" evidence="2">
    <location>
        <begin position="6"/>
        <end position="24"/>
    </location>
</feature>
<keyword evidence="2" id="KW-0472">Membrane</keyword>
<comment type="caution">
    <text evidence="3">The sequence shown here is derived from an EMBL/GenBank/DDBJ whole genome shotgun (WGS) entry which is preliminary data.</text>
</comment>
<reference evidence="3" key="1">
    <citation type="journal article" date="2014" name="Front. Microbiol.">
        <title>High frequency of phylogenetically diverse reductive dehalogenase-homologous genes in deep subseafloor sedimentary metagenomes.</title>
        <authorList>
            <person name="Kawai M."/>
            <person name="Futagami T."/>
            <person name="Toyoda A."/>
            <person name="Takaki Y."/>
            <person name="Nishi S."/>
            <person name="Hori S."/>
            <person name="Arai W."/>
            <person name="Tsubouchi T."/>
            <person name="Morono Y."/>
            <person name="Uchiyama I."/>
            <person name="Ito T."/>
            <person name="Fujiyama A."/>
            <person name="Inagaki F."/>
            <person name="Takami H."/>
        </authorList>
    </citation>
    <scope>NUCLEOTIDE SEQUENCE</scope>
    <source>
        <strain evidence="3">Expedition CK06-06</strain>
    </source>
</reference>
<keyword evidence="1" id="KW-0175">Coiled coil</keyword>
<gene>
    <name evidence="3" type="ORF">S01H4_51962</name>
</gene>
<feature type="coiled-coil region" evidence="1">
    <location>
        <begin position="27"/>
        <end position="73"/>
    </location>
</feature>
<evidence type="ECO:0000256" key="1">
    <source>
        <dbReference type="SAM" id="Coils"/>
    </source>
</evidence>
<proteinExistence type="predicted"/>
<protein>
    <submittedName>
        <fullName evidence="3">Uncharacterized protein</fullName>
    </submittedName>
</protein>
<dbReference type="AlphaFoldDB" id="X1CN31"/>
<name>X1CN31_9ZZZZ</name>
<sequence>MYNNKNLITLVLVLTISFLVFKLGDLKKKLEVESEFARKEQKKAKEAEEEAAIETAEAAIATAAAAAAAKEAEEE</sequence>
<keyword evidence="2" id="KW-0812">Transmembrane</keyword>
<accession>X1CN31</accession>
<evidence type="ECO:0000313" key="3">
    <source>
        <dbReference type="EMBL" id="GAH09182.1"/>
    </source>
</evidence>
<organism evidence="3">
    <name type="scientific">marine sediment metagenome</name>
    <dbReference type="NCBI Taxonomy" id="412755"/>
    <lineage>
        <taxon>unclassified sequences</taxon>
        <taxon>metagenomes</taxon>
        <taxon>ecological metagenomes</taxon>
    </lineage>
</organism>
<keyword evidence="2" id="KW-1133">Transmembrane helix</keyword>
<evidence type="ECO:0000256" key="2">
    <source>
        <dbReference type="SAM" id="Phobius"/>
    </source>
</evidence>